<name>F0EZ66_9NEIS</name>
<protein>
    <recommendedName>
        <fullName evidence="3">Ferritin-like domain-containing protein</fullName>
    </recommendedName>
</protein>
<dbReference type="PANTHER" id="PTHR42782">
    <property type="entry name" value="SI:CH73-314G15.3"/>
    <property type="match status" value="1"/>
</dbReference>
<dbReference type="InterPro" id="IPR009078">
    <property type="entry name" value="Ferritin-like_SF"/>
</dbReference>
<comment type="caution">
    <text evidence="1">The sequence shown here is derived from an EMBL/GenBank/DDBJ whole genome shotgun (WGS) entry which is preliminary data.</text>
</comment>
<dbReference type="RefSeq" id="WP_003782620.1">
    <property type="nucleotide sequence ID" value="NZ_GL870929.1"/>
</dbReference>
<dbReference type="Proteomes" id="UP000004088">
    <property type="component" value="Unassembled WGS sequence"/>
</dbReference>
<organism evidence="1 2">
    <name type="scientific">Kingella denitrificans ATCC 33394</name>
    <dbReference type="NCBI Taxonomy" id="888741"/>
    <lineage>
        <taxon>Bacteria</taxon>
        <taxon>Pseudomonadati</taxon>
        <taxon>Pseudomonadota</taxon>
        <taxon>Betaproteobacteria</taxon>
        <taxon>Neisseriales</taxon>
        <taxon>Neisseriaceae</taxon>
        <taxon>Kingella</taxon>
    </lineage>
</organism>
<evidence type="ECO:0008006" key="3">
    <source>
        <dbReference type="Google" id="ProtNLM"/>
    </source>
</evidence>
<dbReference type="STRING" id="888741.HMPREF9098_1150"/>
<dbReference type="CDD" id="cd00657">
    <property type="entry name" value="Ferritin_like"/>
    <property type="match status" value="1"/>
</dbReference>
<accession>F0EZ66</accession>
<dbReference type="InterPro" id="IPR007402">
    <property type="entry name" value="DUF455"/>
</dbReference>
<dbReference type="Pfam" id="PF04305">
    <property type="entry name" value="DUF455"/>
    <property type="match status" value="1"/>
</dbReference>
<gene>
    <name evidence="1" type="ORF">HMPREF9098_1150</name>
</gene>
<dbReference type="HOGENOM" id="CLU_035354_0_1_4"/>
<dbReference type="InterPro" id="IPR011197">
    <property type="entry name" value="UCP012318"/>
</dbReference>
<proteinExistence type="predicted"/>
<dbReference type="PIRSF" id="PIRSF012318">
    <property type="entry name" value="UCP012318"/>
    <property type="match status" value="1"/>
</dbReference>
<dbReference type="EMBL" id="AEWV01000018">
    <property type="protein sequence ID" value="EGC17435.1"/>
    <property type="molecule type" value="Genomic_DNA"/>
</dbReference>
<sequence length="282" mass="32430">MKTLYSLLHQALLAQDADEKCRHTYAAHEHWLAGCTADEKQPAPPAEDILVAGRPPKPPLVPHTQVESRKLSTPEGYAAMLHAIAHIEFNAINLALDAAYRFRSLPREFTGDWLGVAKEECDHFLLMRERLREHGFDYGDFPAHAHLWDMARQTAYDPLLRMALVPRVLEARGLDVTPAIRAKVAQRGDTATCEVLDIIYRDEVGHVRIGNRWYHHLCQERQLEPMALFRRLLQQHDMFVFRGYVNTEARQRAGFSEFELAMLHDFEQANREHGAYSELKSQ</sequence>
<evidence type="ECO:0000313" key="2">
    <source>
        <dbReference type="Proteomes" id="UP000004088"/>
    </source>
</evidence>
<dbReference type="PANTHER" id="PTHR42782:SF4">
    <property type="entry name" value="DUF455 DOMAIN-CONTAINING PROTEIN"/>
    <property type="match status" value="1"/>
</dbReference>
<reference evidence="1 2" key="1">
    <citation type="submission" date="2011-01" db="EMBL/GenBank/DDBJ databases">
        <authorList>
            <person name="Muzny D."/>
            <person name="Qin X."/>
            <person name="Deng J."/>
            <person name="Jiang H."/>
            <person name="Liu Y."/>
            <person name="Qu J."/>
            <person name="Song X.-Z."/>
            <person name="Zhang L."/>
            <person name="Thornton R."/>
            <person name="Coyle M."/>
            <person name="Francisco L."/>
            <person name="Jackson L."/>
            <person name="Javaid M."/>
            <person name="Korchina V."/>
            <person name="Kovar C."/>
            <person name="Mata R."/>
            <person name="Mathew T."/>
            <person name="Ngo R."/>
            <person name="Nguyen L."/>
            <person name="Nguyen N."/>
            <person name="Okwuonu G."/>
            <person name="Ongeri F."/>
            <person name="Pham C."/>
            <person name="Simmons D."/>
            <person name="Wilczek-Boney K."/>
            <person name="Hale W."/>
            <person name="Jakkamsetti A."/>
            <person name="Pham P."/>
            <person name="Ruth R."/>
            <person name="San Lucas F."/>
            <person name="Warren J."/>
            <person name="Zhang J."/>
            <person name="Zhao Z."/>
            <person name="Zhou C."/>
            <person name="Zhu D."/>
            <person name="Lee S."/>
            <person name="Bess C."/>
            <person name="Blankenburg K."/>
            <person name="Forbes L."/>
            <person name="Fu Q."/>
            <person name="Gubbala S."/>
            <person name="Hirani K."/>
            <person name="Jayaseelan J.C."/>
            <person name="Lara F."/>
            <person name="Munidasa M."/>
            <person name="Palculict T."/>
            <person name="Patil S."/>
            <person name="Pu L.-L."/>
            <person name="Saada N."/>
            <person name="Tang L."/>
            <person name="Weissenberger G."/>
            <person name="Zhu Y."/>
            <person name="Hemphill L."/>
            <person name="Shang Y."/>
            <person name="Youmans B."/>
            <person name="Ayvaz T."/>
            <person name="Ross M."/>
            <person name="Santibanez J."/>
            <person name="Aqrawi P."/>
            <person name="Gross S."/>
            <person name="Joshi V."/>
            <person name="Fowler G."/>
            <person name="Nazareth L."/>
            <person name="Reid J."/>
            <person name="Worley K."/>
            <person name="Petrosino J."/>
            <person name="Highlander S."/>
            <person name="Gibbs R."/>
        </authorList>
    </citation>
    <scope>NUCLEOTIDE SEQUENCE [LARGE SCALE GENOMIC DNA]</scope>
    <source>
        <strain evidence="1 2">ATCC 33394</strain>
    </source>
</reference>
<dbReference type="SUPFAM" id="SSF47240">
    <property type="entry name" value="Ferritin-like"/>
    <property type="match status" value="1"/>
</dbReference>
<keyword evidence="2" id="KW-1185">Reference proteome</keyword>
<dbReference type="AlphaFoldDB" id="F0EZ66"/>
<evidence type="ECO:0000313" key="1">
    <source>
        <dbReference type="EMBL" id="EGC17435.1"/>
    </source>
</evidence>